<dbReference type="STRING" id="10195.A0A3M7RT61"/>
<dbReference type="InterPro" id="IPR005378">
    <property type="entry name" value="Vps35"/>
</dbReference>
<evidence type="ECO:0000313" key="2">
    <source>
        <dbReference type="Proteomes" id="UP000276133"/>
    </source>
</evidence>
<comment type="caution">
    <text evidence="1">The sequence shown here is derived from an EMBL/GenBank/DDBJ whole genome shotgun (WGS) entry which is preliminary data.</text>
</comment>
<dbReference type="GO" id="GO:0030906">
    <property type="term" value="C:retromer, cargo-selective complex"/>
    <property type="evidence" value="ECO:0007669"/>
    <property type="project" value="InterPro"/>
</dbReference>
<dbReference type="GO" id="GO:0006886">
    <property type="term" value="P:intracellular protein transport"/>
    <property type="evidence" value="ECO:0007669"/>
    <property type="project" value="TreeGrafter"/>
</dbReference>
<feature type="non-terminal residue" evidence="1">
    <location>
        <position position="401"/>
    </location>
</feature>
<protein>
    <submittedName>
        <fullName evidence="1">Vacuolar sorting-associated 35</fullName>
    </submittedName>
</protein>
<dbReference type="Proteomes" id="UP000276133">
    <property type="component" value="Unassembled WGS sequence"/>
</dbReference>
<dbReference type="GO" id="GO:0005829">
    <property type="term" value="C:cytosol"/>
    <property type="evidence" value="ECO:0007669"/>
    <property type="project" value="GOC"/>
</dbReference>
<dbReference type="GO" id="GO:0042147">
    <property type="term" value="P:retrograde transport, endosome to Golgi"/>
    <property type="evidence" value="ECO:0007669"/>
    <property type="project" value="InterPro"/>
</dbReference>
<dbReference type="PANTHER" id="PTHR11099">
    <property type="entry name" value="VACUOLAR SORTING PROTEIN 35"/>
    <property type="match status" value="1"/>
</dbReference>
<organism evidence="1 2">
    <name type="scientific">Brachionus plicatilis</name>
    <name type="common">Marine rotifer</name>
    <name type="synonym">Brachionus muelleri</name>
    <dbReference type="NCBI Taxonomy" id="10195"/>
    <lineage>
        <taxon>Eukaryota</taxon>
        <taxon>Metazoa</taxon>
        <taxon>Spiralia</taxon>
        <taxon>Gnathifera</taxon>
        <taxon>Rotifera</taxon>
        <taxon>Eurotatoria</taxon>
        <taxon>Monogononta</taxon>
        <taxon>Pseudotrocha</taxon>
        <taxon>Ploima</taxon>
        <taxon>Brachionidae</taxon>
        <taxon>Brachionus</taxon>
    </lineage>
</organism>
<dbReference type="AlphaFoldDB" id="A0A3M7RT61"/>
<reference evidence="1 2" key="1">
    <citation type="journal article" date="2018" name="Sci. Rep.">
        <title>Genomic signatures of local adaptation to the degree of environmental predictability in rotifers.</title>
        <authorList>
            <person name="Franch-Gras L."/>
            <person name="Hahn C."/>
            <person name="Garcia-Roger E.M."/>
            <person name="Carmona M.J."/>
            <person name="Serra M."/>
            <person name="Gomez A."/>
        </authorList>
    </citation>
    <scope>NUCLEOTIDE SEQUENCE [LARGE SCALE GENOMIC DNA]</scope>
    <source>
        <strain evidence="1">HYR1</strain>
    </source>
</reference>
<keyword evidence="2" id="KW-1185">Reference proteome</keyword>
<proteinExistence type="predicted"/>
<dbReference type="Pfam" id="PF03635">
    <property type="entry name" value="Vps35"/>
    <property type="match status" value="1"/>
</dbReference>
<dbReference type="PANTHER" id="PTHR11099:SF0">
    <property type="entry name" value="VACUOLAR PROTEIN SORTING-ASSOCIATED PROTEIN 35"/>
    <property type="match status" value="1"/>
</dbReference>
<gene>
    <name evidence="1" type="ORF">BpHYR1_013194</name>
</gene>
<dbReference type="OrthoDB" id="10258141at2759"/>
<sequence>MPPASDPMSSQTLASNQEKHLHDAKASIKLDALSMKKFLDKVELLEGIKHASDMLNKLASFAKINNADVSMNLSPKSYYELYIDVTDELRHLETFMIDEFQKGLKFDDLYETVQYASSIIPRLYLLITVGTVYIKIKEYSRKTILRDLVEMCRGVQHPLRGLFLRNYLLQCTKNLLPDVPVGEEQQDDGNIQDSIDFILLNFSEMNKLWVRMQHQGHTRMKEKREQERRELRLLVGTNLVRLSQLESITVDLYSSIVLPKVLEQVISCNDEIAQEYLMECIIQVFPDEFHIQTLEPFLRTCVDLNEDVNIRNIITSLVDRFIKTPVKLDSDLAPDQPNIFEIFSRKVSDIISSRPNMPVQDIVALHTTVLNLAIKCYPDRIDFVDKTLEITDTIFNTMNLD</sequence>
<evidence type="ECO:0000313" key="1">
    <source>
        <dbReference type="EMBL" id="RNA26505.1"/>
    </source>
</evidence>
<name>A0A3M7RT61_BRAPC</name>
<accession>A0A3M7RT61</accession>
<dbReference type="GO" id="GO:0005770">
    <property type="term" value="C:late endosome"/>
    <property type="evidence" value="ECO:0007669"/>
    <property type="project" value="TreeGrafter"/>
</dbReference>
<dbReference type="EMBL" id="REGN01002732">
    <property type="protein sequence ID" value="RNA26505.1"/>
    <property type="molecule type" value="Genomic_DNA"/>
</dbReference>